<keyword evidence="1" id="KW-1133">Transmembrane helix</keyword>
<feature type="transmembrane region" description="Helical" evidence="1">
    <location>
        <begin position="6"/>
        <end position="25"/>
    </location>
</feature>
<feature type="transmembrane region" description="Helical" evidence="1">
    <location>
        <begin position="71"/>
        <end position="93"/>
    </location>
</feature>
<dbReference type="Proteomes" id="UP000198822">
    <property type="component" value="Chromosome I"/>
</dbReference>
<feature type="transmembrane region" description="Helical" evidence="1">
    <location>
        <begin position="113"/>
        <end position="133"/>
    </location>
</feature>
<accession>A0A1G8A2M0</accession>
<evidence type="ECO:0000313" key="2">
    <source>
        <dbReference type="EMBL" id="SDH14670.1"/>
    </source>
</evidence>
<protein>
    <submittedName>
        <fullName evidence="2">Uncharacterized protein</fullName>
    </submittedName>
</protein>
<reference evidence="3" key="1">
    <citation type="submission" date="2016-10" db="EMBL/GenBank/DDBJ databases">
        <authorList>
            <person name="Varghese N."/>
            <person name="Submissions S."/>
        </authorList>
    </citation>
    <scope>NUCLEOTIDE SEQUENCE [LARGE SCALE GENOMIC DNA]</scope>
    <source>
        <strain evidence="3">DSM 22002</strain>
    </source>
</reference>
<dbReference type="OrthoDB" id="9935516at2"/>
<dbReference type="EMBL" id="LT629695">
    <property type="protein sequence ID" value="SDH14670.1"/>
    <property type="molecule type" value="Genomic_DNA"/>
</dbReference>
<organism evidence="2 3">
    <name type="scientific">Agrococcus jejuensis</name>
    <dbReference type="NCBI Taxonomy" id="399736"/>
    <lineage>
        <taxon>Bacteria</taxon>
        <taxon>Bacillati</taxon>
        <taxon>Actinomycetota</taxon>
        <taxon>Actinomycetes</taxon>
        <taxon>Micrococcales</taxon>
        <taxon>Microbacteriaceae</taxon>
        <taxon>Agrococcus</taxon>
    </lineage>
</organism>
<keyword evidence="1" id="KW-0812">Transmembrane</keyword>
<keyword evidence="3" id="KW-1185">Reference proteome</keyword>
<dbReference type="RefSeq" id="WP_092501662.1">
    <property type="nucleotide sequence ID" value="NZ_LT629695.1"/>
</dbReference>
<feature type="transmembrane region" description="Helical" evidence="1">
    <location>
        <begin position="46"/>
        <end position="65"/>
    </location>
</feature>
<proteinExistence type="predicted"/>
<evidence type="ECO:0000313" key="3">
    <source>
        <dbReference type="Proteomes" id="UP000198822"/>
    </source>
</evidence>
<keyword evidence="1" id="KW-0472">Membrane</keyword>
<gene>
    <name evidence="2" type="ORF">SAMN04489720_0205</name>
</gene>
<sequence>MPTLLGPAMLVLSIGTLVGSMTMLVTRAAGHDWSTDGWRLMRRATLVHAVSLGVGSGVAAILVSLDGPPTVYWALPVGAFVVALMVAVGVVAWRRRPFDPATREPRDDDAARARLAVGVGVSVGAAGLVLVALGIASPWAFGLGLGLALVLVAVLFVVLVRFDWPAAAFRRRAEARRDG</sequence>
<feature type="transmembrane region" description="Helical" evidence="1">
    <location>
        <begin position="139"/>
        <end position="162"/>
    </location>
</feature>
<dbReference type="AlphaFoldDB" id="A0A1G8A2M0"/>
<name>A0A1G8A2M0_9MICO</name>
<evidence type="ECO:0000256" key="1">
    <source>
        <dbReference type="SAM" id="Phobius"/>
    </source>
</evidence>